<dbReference type="KEGG" id="pgri:PgNI_12326"/>
<evidence type="ECO:0000313" key="1">
    <source>
        <dbReference type="Proteomes" id="UP000515153"/>
    </source>
</evidence>
<protein>
    <submittedName>
        <fullName evidence="2">Uncharacterized protein</fullName>
    </submittedName>
</protein>
<reference evidence="2" key="2">
    <citation type="submission" date="2019-10" db="EMBL/GenBank/DDBJ databases">
        <authorList>
            <consortium name="NCBI Genome Project"/>
        </authorList>
    </citation>
    <scope>NUCLEOTIDE SEQUENCE</scope>
    <source>
        <strain evidence="2">NI907</strain>
    </source>
</reference>
<reference evidence="2" key="1">
    <citation type="journal article" date="2019" name="Mol. Biol. Evol.">
        <title>Blast fungal genomes show frequent chromosomal changes, gene gains and losses, and effector gene turnover.</title>
        <authorList>
            <person name="Gomez Luciano L.B."/>
            <person name="Jason Tsai I."/>
            <person name="Chuma I."/>
            <person name="Tosa Y."/>
            <person name="Chen Y.H."/>
            <person name="Li J.Y."/>
            <person name="Li M.Y."/>
            <person name="Jade Lu M.Y."/>
            <person name="Nakayashiki H."/>
            <person name="Li W.H."/>
        </authorList>
    </citation>
    <scope>NUCLEOTIDE SEQUENCE</scope>
    <source>
        <strain evidence="2">NI907</strain>
    </source>
</reference>
<dbReference type="AlphaFoldDB" id="A0A6P8AN12"/>
<name>A0A6P8AN12_PYRGI</name>
<gene>
    <name evidence="2" type="ORF">PgNI_12326</name>
</gene>
<dbReference type="GeneID" id="41967182"/>
<reference evidence="2" key="3">
    <citation type="submission" date="2025-08" db="UniProtKB">
        <authorList>
            <consortium name="RefSeq"/>
        </authorList>
    </citation>
    <scope>IDENTIFICATION</scope>
    <source>
        <strain evidence="2">NI907</strain>
    </source>
</reference>
<organism evidence="1 2">
    <name type="scientific">Pyricularia grisea</name>
    <name type="common">Crabgrass-specific blast fungus</name>
    <name type="synonym">Magnaporthe grisea</name>
    <dbReference type="NCBI Taxonomy" id="148305"/>
    <lineage>
        <taxon>Eukaryota</taxon>
        <taxon>Fungi</taxon>
        <taxon>Dikarya</taxon>
        <taxon>Ascomycota</taxon>
        <taxon>Pezizomycotina</taxon>
        <taxon>Sordariomycetes</taxon>
        <taxon>Sordariomycetidae</taxon>
        <taxon>Magnaporthales</taxon>
        <taxon>Pyriculariaceae</taxon>
        <taxon>Pyricularia</taxon>
    </lineage>
</organism>
<evidence type="ECO:0000313" key="2">
    <source>
        <dbReference type="RefSeq" id="XP_030976300.1"/>
    </source>
</evidence>
<proteinExistence type="predicted"/>
<dbReference type="RefSeq" id="XP_030976300.1">
    <property type="nucleotide sequence ID" value="XM_031132277.1"/>
</dbReference>
<sequence>MRNDLRLAPEVVGTKLSQGIEKNPWRRVEAAGTRDTTASSSFPKIVLNQPTIVTCRLADCDVAEPNINILIEVRDSTADAD</sequence>
<dbReference type="Proteomes" id="UP000515153">
    <property type="component" value="Unplaced"/>
</dbReference>
<keyword evidence="1" id="KW-1185">Reference proteome</keyword>
<accession>A0A6P8AN12</accession>